<reference evidence="1" key="1">
    <citation type="submission" date="2019-11" db="EMBL/GenBank/DDBJ databases">
        <authorList>
            <person name="Feng L."/>
        </authorList>
    </citation>
    <scope>NUCLEOTIDE SEQUENCE</scope>
    <source>
        <strain evidence="1">BlongumLFYP82</strain>
    </source>
</reference>
<proteinExistence type="predicted"/>
<dbReference type="EMBL" id="CACRSV010000017">
    <property type="protein sequence ID" value="VYS92642.1"/>
    <property type="molecule type" value="Genomic_DNA"/>
</dbReference>
<organism evidence="1">
    <name type="scientific">Bifidobacterium longum</name>
    <dbReference type="NCBI Taxonomy" id="216816"/>
    <lineage>
        <taxon>Bacteria</taxon>
        <taxon>Bacillati</taxon>
        <taxon>Actinomycetota</taxon>
        <taxon>Actinomycetes</taxon>
        <taxon>Bifidobacteriales</taxon>
        <taxon>Bifidobacteriaceae</taxon>
        <taxon>Bifidobacterium</taxon>
    </lineage>
</organism>
<accession>A0A6N2SHF5</accession>
<dbReference type="AlphaFoldDB" id="A0A6N2SHF5"/>
<gene>
    <name evidence="1" type="ORF">BLLFYP82_00994</name>
</gene>
<name>A0A6N2SHF5_BIFLN</name>
<evidence type="ECO:0000313" key="1">
    <source>
        <dbReference type="EMBL" id="VYS92642.1"/>
    </source>
</evidence>
<protein>
    <submittedName>
        <fullName evidence="1">Uncharacterized protein</fullName>
    </submittedName>
</protein>
<sequence length="99" mass="10571">MTLPTSLLSSAPGMISLNESGAAFSSVLPVSIDICCEVIDEVPDMPDELVDAICEAIEVESLAPIVTPSALTSVPSGSWSNTENFTSYVYWIPAEPTYW</sequence>